<gene>
    <name evidence="7" type="primary">DCL3A</name>
    <name evidence="7" type="ORF">TCON_1924</name>
</gene>
<keyword evidence="2" id="KW-0547">Nucleotide-binding</keyword>
<keyword evidence="5" id="KW-0067">ATP-binding</keyword>
<keyword evidence="1" id="KW-0677">Repeat</keyword>
<evidence type="ECO:0000313" key="7">
    <source>
        <dbReference type="EMBL" id="KAF7682866.1"/>
    </source>
</evidence>
<dbReference type="InterPro" id="IPR036389">
    <property type="entry name" value="RNase_III_sf"/>
</dbReference>
<comment type="caution">
    <text evidence="7">The sequence shown here is derived from an EMBL/GenBank/DDBJ whole genome shotgun (WGS) entry which is preliminary data.</text>
</comment>
<evidence type="ECO:0000259" key="6">
    <source>
        <dbReference type="PROSITE" id="PS50142"/>
    </source>
</evidence>
<dbReference type="SUPFAM" id="SSF69065">
    <property type="entry name" value="RNase III domain-like"/>
    <property type="match status" value="2"/>
</dbReference>
<name>A0ABQ7HXJ8_9MICR</name>
<protein>
    <submittedName>
        <fullName evidence="7">Endoribonuclease Dicer like protein 3a</fullName>
    </submittedName>
</protein>
<dbReference type="EMBL" id="SBIQ01000167">
    <property type="protein sequence ID" value="KAF7682866.1"/>
    <property type="molecule type" value="Genomic_DNA"/>
</dbReference>
<evidence type="ECO:0000256" key="2">
    <source>
        <dbReference type="ARBA" id="ARBA00022741"/>
    </source>
</evidence>
<evidence type="ECO:0000256" key="4">
    <source>
        <dbReference type="ARBA" id="ARBA00022806"/>
    </source>
</evidence>
<sequence>MEGNFIAIDNGSLTTSAIKNLLNPHKYALVVHEETDDTDYGITSYHKHSPYAVIQNSLDRKLALSTGKFFYLVRHGLIHANKYGIVIFRVTSISRALATTFRIFYYSIIEESLIKGFNELPTHPRIVCFTSEIKENDAVLMHCRIINIYSTPSVHVEYINNEECSKLKRAVEIIKSNPGNYILLHKRKGLAERIHNITGENIKEYTPDKGIGVKDIILVYDLPDHPIPDHNNIYILVDQPPKNLACLLARPNPIISLLKQKEPSLYITETHAIAPHDSAFQMLSHIFYLIKKLFDDHMLYIKNIHLRSQYCGFDDNLFKCKLYIPKIHTDPLFSKEYESSACRKKKDAQKEISLVIINELYHGGYLDKHLRPISDKFIYTNPLYYRLISQAYNIVATPETDLNLIFERIKKIKENFIQKNPGPEESVETLFRRGWGIVLSEKKPIIENNELGRSLSGSRIRPNCLMKYPESKFYIYAFLDNENVTPTLIETKDNINFQRNRFSDRILGIATSKSFKKEAVYKKIRVKFMKKESFSEKQKELLIFYQIILFSLHYKKMANLKVPNSFCYLALPLTRQLEIDWQYLISINGFLISNVYENTDPSLLTTNLLFNPFTKIFYVYAKPSKESILKKQISMKNNKYNFAGDSTPTHSYLEYFEDKYEIQLVHRADTPGLLFHADVYTGRGVCSLPSVLSSEIMHITSIGMGINGDYSRFRIYLEVFETVALADQLKDTLKLDIPLQRVVECITPSSVSNDDNKTHNDGDKNIIETNYERLEFLGDSILKYTASIYTFLNKSESVHSVVMAKDNIISNDSLANLSKLLGIPQYVGSNPYSESFFTPPALFKLIENNSECLGYIQYFNCDHMFRNMKSFVAEKDVGRKTCADVLEAMIGAYYLEFGIKKAQDFIYDIGILKNENENLTNTIDGLNYYSEILDSKSIFMVEEIIDYKFTCVGLIEKALIHPSSHNNLFGSVFFNKLELLGDCVMDLLVTDYIFRNHSGVGPEILHNIRKSMVNNWSLAQALFKLGLCDYIHTCFDLNEVWEKIKSSEKVSKVFSDIFEAVLGAILVDCKFDYSVMEKIFKRVFLSVLHECMRDV</sequence>
<dbReference type="CDD" id="cd00593">
    <property type="entry name" value="RIBOc"/>
    <property type="match status" value="2"/>
</dbReference>
<reference evidence="7 8" key="1">
    <citation type="submission" date="2019-01" db="EMBL/GenBank/DDBJ databases">
        <title>Genomes sequencing and comparative genomics of infectious freshwater microsporidia, Cucumispora dikerogammari and Thelohania contejeani.</title>
        <authorList>
            <person name="Cormier A."/>
            <person name="Giraud I."/>
            <person name="Wattier R."/>
            <person name="Teixeira M."/>
            <person name="Grandjean F."/>
            <person name="Rigaud T."/>
            <person name="Cordaux R."/>
        </authorList>
    </citation>
    <scope>NUCLEOTIDE SEQUENCE [LARGE SCALE GENOMIC DNA]</scope>
    <source>
        <strain evidence="7">T1</strain>
        <tissue evidence="7">Spores</tissue>
    </source>
</reference>
<dbReference type="SMART" id="SM00535">
    <property type="entry name" value="RIBOc"/>
    <property type="match status" value="2"/>
</dbReference>
<dbReference type="Pfam" id="PF00636">
    <property type="entry name" value="Ribonuclease_3"/>
    <property type="match status" value="2"/>
</dbReference>
<evidence type="ECO:0000313" key="8">
    <source>
        <dbReference type="Proteomes" id="UP001516464"/>
    </source>
</evidence>
<feature type="domain" description="RNase III" evidence="6">
    <location>
        <begin position="938"/>
        <end position="1070"/>
    </location>
</feature>
<dbReference type="InterPro" id="IPR005034">
    <property type="entry name" value="Dicer_dimerisation"/>
</dbReference>
<dbReference type="InterPro" id="IPR038248">
    <property type="entry name" value="Dicer_dimer_sf"/>
</dbReference>
<organism evidence="7 8">
    <name type="scientific">Astathelohania contejeani</name>
    <dbReference type="NCBI Taxonomy" id="164912"/>
    <lineage>
        <taxon>Eukaryota</taxon>
        <taxon>Fungi</taxon>
        <taxon>Fungi incertae sedis</taxon>
        <taxon>Microsporidia</taxon>
        <taxon>Astathelohaniidae</taxon>
        <taxon>Astathelohania</taxon>
    </lineage>
</organism>
<proteinExistence type="predicted"/>
<keyword evidence="8" id="KW-1185">Reference proteome</keyword>
<feature type="domain" description="RNase III" evidence="6">
    <location>
        <begin position="722"/>
        <end position="898"/>
    </location>
</feature>
<dbReference type="PANTHER" id="PTHR14950:SF37">
    <property type="entry name" value="ENDORIBONUCLEASE DICER"/>
    <property type="match status" value="1"/>
</dbReference>
<dbReference type="PROSITE" id="PS50142">
    <property type="entry name" value="RNASE_3_2"/>
    <property type="match status" value="2"/>
</dbReference>
<dbReference type="Gene3D" id="1.10.1520.10">
    <property type="entry name" value="Ribonuclease III domain"/>
    <property type="match status" value="2"/>
</dbReference>
<keyword evidence="3" id="KW-0378">Hydrolase</keyword>
<evidence type="ECO:0000256" key="5">
    <source>
        <dbReference type="ARBA" id="ARBA00022840"/>
    </source>
</evidence>
<dbReference type="Pfam" id="PF03368">
    <property type="entry name" value="Dicer_dimer"/>
    <property type="match status" value="1"/>
</dbReference>
<dbReference type="PROSITE" id="PS00517">
    <property type="entry name" value="RNASE_3_1"/>
    <property type="match status" value="1"/>
</dbReference>
<evidence type="ECO:0000256" key="3">
    <source>
        <dbReference type="ARBA" id="ARBA00022801"/>
    </source>
</evidence>
<dbReference type="InterPro" id="IPR000999">
    <property type="entry name" value="RNase_III_dom"/>
</dbReference>
<dbReference type="Gene3D" id="3.30.160.380">
    <property type="entry name" value="Dicer dimerisation domain"/>
    <property type="match status" value="1"/>
</dbReference>
<dbReference type="PANTHER" id="PTHR14950">
    <property type="entry name" value="DICER-RELATED"/>
    <property type="match status" value="1"/>
</dbReference>
<keyword evidence="4" id="KW-0347">Helicase</keyword>
<accession>A0ABQ7HXJ8</accession>
<evidence type="ECO:0000256" key="1">
    <source>
        <dbReference type="ARBA" id="ARBA00022737"/>
    </source>
</evidence>
<dbReference type="Proteomes" id="UP001516464">
    <property type="component" value="Unassembled WGS sequence"/>
</dbReference>